<name>A0A225M0A0_9BURK</name>
<evidence type="ECO:0000256" key="5">
    <source>
        <dbReference type="ARBA" id="ARBA00022989"/>
    </source>
</evidence>
<evidence type="ECO:0000256" key="1">
    <source>
        <dbReference type="ARBA" id="ARBA00004651"/>
    </source>
</evidence>
<feature type="transmembrane region" description="Helical" evidence="7">
    <location>
        <begin position="135"/>
        <end position="156"/>
    </location>
</feature>
<dbReference type="AlphaFoldDB" id="A0A225M0A0"/>
<evidence type="ECO:0000256" key="6">
    <source>
        <dbReference type="ARBA" id="ARBA00023136"/>
    </source>
</evidence>
<keyword evidence="11" id="KW-1185">Reference proteome</keyword>
<dbReference type="PANTHER" id="PTHR30151:SF19">
    <property type="entry name" value="ABC TRANSPORTER PERMEASE"/>
    <property type="match status" value="1"/>
</dbReference>
<feature type="transmembrane region" description="Helical" evidence="7">
    <location>
        <begin position="259"/>
        <end position="278"/>
    </location>
</feature>
<gene>
    <name evidence="10" type="ORF">CEY11_21995</name>
</gene>
<dbReference type="InterPro" id="IPR000515">
    <property type="entry name" value="MetI-like"/>
</dbReference>
<accession>A0A225M0A0</accession>
<feature type="transmembrane region" description="Helical" evidence="7">
    <location>
        <begin position="224"/>
        <end position="247"/>
    </location>
</feature>
<keyword evidence="6 7" id="KW-0472">Membrane</keyword>
<feature type="transmembrane region" description="Helical" evidence="7">
    <location>
        <begin position="104"/>
        <end position="123"/>
    </location>
</feature>
<evidence type="ECO:0000313" key="10">
    <source>
        <dbReference type="EMBL" id="OWT54827.1"/>
    </source>
</evidence>
<sequence>MPTRNTRATCGTPCVRNGKPPRNPHSAGHGDRDMDKQTSWWPLKPRWAIALLVLALLAIIEAVTRLGWVPAVILAPPTKVAGVLWQIVASGKVFPHLWRTTWEVVLSVLLAIAVGVPIGFGLWRAPLLGRVLEPYLVGTYAMPLVLFYPFLLVMFGLGATPIIVIAAAMGLIPVILNSWAAFQQVPDIYFKVCASFRCTGPRKFWRVVFPASAPMIFAGFKLCLIYAFVGVIVMEFMVGSVGLGFQVAYDYDGFKINEMYAYVTIIVALAAVITAILARGEKRIRGEIGNG</sequence>
<proteinExistence type="inferred from homology"/>
<feature type="region of interest" description="Disordered" evidence="8">
    <location>
        <begin position="1"/>
        <end position="34"/>
    </location>
</feature>
<evidence type="ECO:0000256" key="3">
    <source>
        <dbReference type="ARBA" id="ARBA00022475"/>
    </source>
</evidence>
<keyword evidence="2 7" id="KW-0813">Transport</keyword>
<keyword evidence="4 7" id="KW-0812">Transmembrane</keyword>
<feature type="domain" description="ABC transmembrane type-1" evidence="9">
    <location>
        <begin position="97"/>
        <end position="278"/>
    </location>
</feature>
<dbReference type="Gene3D" id="1.10.3720.10">
    <property type="entry name" value="MetI-like"/>
    <property type="match status" value="1"/>
</dbReference>
<dbReference type="PROSITE" id="PS50928">
    <property type="entry name" value="ABC_TM1"/>
    <property type="match status" value="1"/>
</dbReference>
<dbReference type="SUPFAM" id="SSF161098">
    <property type="entry name" value="MetI-like"/>
    <property type="match status" value="1"/>
</dbReference>
<feature type="transmembrane region" description="Helical" evidence="7">
    <location>
        <begin position="162"/>
        <end position="182"/>
    </location>
</feature>
<dbReference type="Pfam" id="PF00528">
    <property type="entry name" value="BPD_transp_1"/>
    <property type="match status" value="1"/>
</dbReference>
<comment type="similarity">
    <text evidence="7">Belongs to the binding-protein-dependent transport system permease family.</text>
</comment>
<evidence type="ECO:0000256" key="4">
    <source>
        <dbReference type="ARBA" id="ARBA00022692"/>
    </source>
</evidence>
<keyword evidence="5 7" id="KW-1133">Transmembrane helix</keyword>
<keyword evidence="3" id="KW-1003">Cell membrane</keyword>
<dbReference type="InterPro" id="IPR035906">
    <property type="entry name" value="MetI-like_sf"/>
</dbReference>
<evidence type="ECO:0000259" key="9">
    <source>
        <dbReference type="PROSITE" id="PS50928"/>
    </source>
</evidence>
<comment type="caution">
    <text evidence="10">The sequence shown here is derived from an EMBL/GenBank/DDBJ whole genome shotgun (WGS) entry which is preliminary data.</text>
</comment>
<dbReference type="Proteomes" id="UP000214603">
    <property type="component" value="Unassembled WGS sequence"/>
</dbReference>
<feature type="transmembrane region" description="Helical" evidence="7">
    <location>
        <begin position="47"/>
        <end position="68"/>
    </location>
</feature>
<evidence type="ECO:0000313" key="11">
    <source>
        <dbReference type="Proteomes" id="UP000214603"/>
    </source>
</evidence>
<dbReference type="GO" id="GO:0055085">
    <property type="term" value="P:transmembrane transport"/>
    <property type="evidence" value="ECO:0007669"/>
    <property type="project" value="InterPro"/>
</dbReference>
<dbReference type="PANTHER" id="PTHR30151">
    <property type="entry name" value="ALKANE SULFONATE ABC TRANSPORTER-RELATED, MEMBRANE SUBUNIT"/>
    <property type="match status" value="1"/>
</dbReference>
<dbReference type="GO" id="GO:0005886">
    <property type="term" value="C:plasma membrane"/>
    <property type="evidence" value="ECO:0007669"/>
    <property type="project" value="UniProtKB-SubCell"/>
</dbReference>
<evidence type="ECO:0000256" key="2">
    <source>
        <dbReference type="ARBA" id="ARBA00022448"/>
    </source>
</evidence>
<dbReference type="EMBL" id="NJIH01000014">
    <property type="protein sequence ID" value="OWT54827.1"/>
    <property type="molecule type" value="Genomic_DNA"/>
</dbReference>
<comment type="subcellular location">
    <subcellularLocation>
        <location evidence="1 7">Cell membrane</location>
        <topology evidence="1 7">Multi-pass membrane protein</topology>
    </subcellularLocation>
</comment>
<reference evidence="11" key="1">
    <citation type="submission" date="2017-06" db="EMBL/GenBank/DDBJ databases">
        <title>Herbaspirillum phytohormonus sp. nov., isolated from the root nodule of Robinia pseudoacacia in lead-zinc mine.</title>
        <authorList>
            <person name="Fan M."/>
            <person name="Lin Y."/>
        </authorList>
    </citation>
    <scope>NUCLEOTIDE SEQUENCE [LARGE SCALE GENOMIC DNA]</scope>
    <source>
        <strain evidence="11">SC-089</strain>
    </source>
</reference>
<protein>
    <recommendedName>
        <fullName evidence="9">ABC transmembrane type-1 domain-containing protein</fullName>
    </recommendedName>
</protein>
<dbReference type="CDD" id="cd06261">
    <property type="entry name" value="TM_PBP2"/>
    <property type="match status" value="1"/>
</dbReference>
<evidence type="ECO:0000256" key="8">
    <source>
        <dbReference type="SAM" id="MobiDB-lite"/>
    </source>
</evidence>
<evidence type="ECO:0000256" key="7">
    <source>
        <dbReference type="RuleBase" id="RU363032"/>
    </source>
</evidence>
<organism evidence="10 11">
    <name type="scientific">Candidimonas nitroreducens</name>
    <dbReference type="NCBI Taxonomy" id="683354"/>
    <lineage>
        <taxon>Bacteria</taxon>
        <taxon>Pseudomonadati</taxon>
        <taxon>Pseudomonadota</taxon>
        <taxon>Betaproteobacteria</taxon>
        <taxon>Burkholderiales</taxon>
        <taxon>Alcaligenaceae</taxon>
        <taxon>Candidimonas</taxon>
    </lineage>
</organism>